<dbReference type="SUPFAM" id="SSF55729">
    <property type="entry name" value="Acyl-CoA N-acyltransferases (Nat)"/>
    <property type="match status" value="1"/>
</dbReference>
<evidence type="ECO:0000313" key="2">
    <source>
        <dbReference type="EMBL" id="MBC8756296.1"/>
    </source>
</evidence>
<organism evidence="2 3">
    <name type="scientific">Kordia aestuariivivens</name>
    <dbReference type="NCBI Taxonomy" id="2759037"/>
    <lineage>
        <taxon>Bacteria</taxon>
        <taxon>Pseudomonadati</taxon>
        <taxon>Bacteroidota</taxon>
        <taxon>Flavobacteriia</taxon>
        <taxon>Flavobacteriales</taxon>
        <taxon>Flavobacteriaceae</taxon>
        <taxon>Kordia</taxon>
    </lineage>
</organism>
<dbReference type="Proteomes" id="UP000619238">
    <property type="component" value="Unassembled WGS sequence"/>
</dbReference>
<reference evidence="2 3" key="1">
    <citation type="submission" date="2020-07" db="EMBL/GenBank/DDBJ databases">
        <title>Description of Kordia aestuariivivens sp. nov., isolated from a tidal flat.</title>
        <authorList>
            <person name="Park S."/>
            <person name="Yoon J.-H."/>
        </authorList>
    </citation>
    <scope>NUCLEOTIDE SEQUENCE [LARGE SCALE GENOMIC DNA]</scope>
    <source>
        <strain evidence="2 3">YSTF-M3</strain>
    </source>
</reference>
<name>A0ABR7QCJ6_9FLAO</name>
<gene>
    <name evidence="2" type="ORF">H2O64_16600</name>
</gene>
<proteinExistence type="predicted"/>
<sequence>MIIHVGNITMERFLPEHTDKLYDLINSPEVRKGMRNSAVIPYESHVSWVKANLIETENTHLFIVIDEDKAKGVVLIKNIADGSGELGIMVNDILGARRTLLTSKLVTGILYYCFHILNFETLHISIIPENINSLTIAKKIGADYKSQDETYQHFLLKKSKYLSSSLNTSLIKRYKPVCIK</sequence>
<dbReference type="Gene3D" id="3.40.630.30">
    <property type="match status" value="1"/>
</dbReference>
<feature type="domain" description="N-acetyltransferase" evidence="1">
    <location>
        <begin position="8"/>
        <end position="142"/>
    </location>
</feature>
<protein>
    <submittedName>
        <fullName evidence="2">GNAT family N-acetyltransferase</fullName>
    </submittedName>
</protein>
<dbReference type="InterPro" id="IPR016181">
    <property type="entry name" value="Acyl_CoA_acyltransferase"/>
</dbReference>
<dbReference type="EMBL" id="JACGWS010000010">
    <property type="protein sequence ID" value="MBC8756296.1"/>
    <property type="molecule type" value="Genomic_DNA"/>
</dbReference>
<dbReference type="Pfam" id="PF13302">
    <property type="entry name" value="Acetyltransf_3"/>
    <property type="match status" value="1"/>
</dbReference>
<evidence type="ECO:0000313" key="3">
    <source>
        <dbReference type="Proteomes" id="UP000619238"/>
    </source>
</evidence>
<dbReference type="InterPro" id="IPR000182">
    <property type="entry name" value="GNAT_dom"/>
</dbReference>
<comment type="caution">
    <text evidence="2">The sequence shown here is derived from an EMBL/GenBank/DDBJ whole genome shotgun (WGS) entry which is preliminary data.</text>
</comment>
<dbReference type="RefSeq" id="WP_187563335.1">
    <property type="nucleotide sequence ID" value="NZ_JACGWS010000010.1"/>
</dbReference>
<evidence type="ECO:0000259" key="1">
    <source>
        <dbReference type="Pfam" id="PF13302"/>
    </source>
</evidence>
<accession>A0ABR7QCJ6</accession>
<keyword evidence="3" id="KW-1185">Reference proteome</keyword>